<dbReference type="AlphaFoldDB" id="F0RU64"/>
<dbReference type="Pfam" id="PF07205">
    <property type="entry name" value="DUF1413"/>
    <property type="match status" value="1"/>
</dbReference>
<dbReference type="RefSeq" id="WP_013606003.1">
    <property type="nucleotide sequence ID" value="NC_015152.1"/>
</dbReference>
<accession>F0RU64</accession>
<dbReference type="STRING" id="158189.SpiBuddy_0313"/>
<dbReference type="EMBL" id="CP002541">
    <property type="protein sequence ID" value="ADY12150.1"/>
    <property type="molecule type" value="Genomic_DNA"/>
</dbReference>
<name>F0RU64_SPHGB</name>
<dbReference type="KEGG" id="sbu:SpiBuddy_0313"/>
<sequence>MNDMNALLENALAEAKNLKAGESFLVKDLFKGYLWNRIPRGERLLLGSLFLSHVSMHDCQIKVTYKGASGQQRYERK</sequence>
<dbReference type="HOGENOM" id="CLU_182255_0_0_12"/>
<dbReference type="InterPro" id="IPR010813">
    <property type="entry name" value="DUF1413"/>
</dbReference>
<dbReference type="eggNOG" id="ENOG5033359">
    <property type="taxonomic scope" value="Bacteria"/>
</dbReference>
<protein>
    <recommendedName>
        <fullName evidence="3">DUF1413 domain-containing protein</fullName>
    </recommendedName>
</protein>
<proteinExistence type="predicted"/>
<gene>
    <name evidence="1" type="ordered locus">SpiBuddy_0313</name>
</gene>
<organism evidence="1 2">
    <name type="scientific">Sphaerochaeta globosa (strain ATCC BAA-1886 / DSM 22777 / Buddy)</name>
    <name type="common">Spirochaeta sp. (strain Buddy)</name>
    <dbReference type="NCBI Taxonomy" id="158189"/>
    <lineage>
        <taxon>Bacteria</taxon>
        <taxon>Pseudomonadati</taxon>
        <taxon>Spirochaetota</taxon>
        <taxon>Spirochaetia</taxon>
        <taxon>Spirochaetales</taxon>
        <taxon>Sphaerochaetaceae</taxon>
        <taxon>Sphaerochaeta</taxon>
    </lineage>
</organism>
<evidence type="ECO:0000313" key="1">
    <source>
        <dbReference type="EMBL" id="ADY12150.1"/>
    </source>
</evidence>
<evidence type="ECO:0008006" key="3">
    <source>
        <dbReference type="Google" id="ProtNLM"/>
    </source>
</evidence>
<evidence type="ECO:0000313" key="2">
    <source>
        <dbReference type="Proteomes" id="UP000008466"/>
    </source>
</evidence>
<dbReference type="OrthoDB" id="371017at2"/>
<dbReference type="Proteomes" id="UP000008466">
    <property type="component" value="Chromosome"/>
</dbReference>
<reference evidence="2" key="1">
    <citation type="submission" date="2011-02" db="EMBL/GenBank/DDBJ databases">
        <title>Complete sequence of Spirochaeta sp. Buddy.</title>
        <authorList>
            <person name="Lucas S."/>
            <person name="Copeland A."/>
            <person name="Lapidus A."/>
            <person name="Cheng J.-F."/>
            <person name="Goodwin L."/>
            <person name="Pitluck S."/>
            <person name="Zeytun A."/>
            <person name="Detter J.C."/>
            <person name="Han C."/>
            <person name="Tapia R."/>
            <person name="Land M."/>
            <person name="Hauser L."/>
            <person name="Kyrpides N."/>
            <person name="Ivanova N."/>
            <person name="Mikhailova N."/>
            <person name="Pagani I."/>
            <person name="Ritalahti K.M."/>
            <person name="Loeffler F.E."/>
            <person name="Woyke T."/>
        </authorList>
    </citation>
    <scope>NUCLEOTIDE SEQUENCE [LARGE SCALE GENOMIC DNA]</scope>
    <source>
        <strain evidence="2">ATCC BAA-1886 / DSM 22777 / Buddy</strain>
    </source>
</reference>
<keyword evidence="2" id="KW-1185">Reference proteome</keyword>